<organism evidence="2 3">
    <name type="scientific">Burkholderia ambifaria (strain ATCC BAA-244 / DSM 16087 / CCUG 44356 / LMG 19182 / AMMD)</name>
    <name type="common">Burkholderia cepacia (strain AMMD)</name>
    <dbReference type="NCBI Taxonomy" id="339670"/>
    <lineage>
        <taxon>Bacteria</taxon>
        <taxon>Pseudomonadati</taxon>
        <taxon>Pseudomonadota</taxon>
        <taxon>Betaproteobacteria</taxon>
        <taxon>Burkholderiales</taxon>
        <taxon>Burkholderiaceae</taxon>
        <taxon>Burkholderia</taxon>
        <taxon>Burkholderia cepacia complex</taxon>
    </lineage>
</organism>
<dbReference type="InterPro" id="IPR011049">
    <property type="entry name" value="Serralysin-like_metalloprot_C"/>
</dbReference>
<evidence type="ECO:0000313" key="2">
    <source>
        <dbReference type="EMBL" id="ABI91915.1"/>
    </source>
</evidence>
<gene>
    <name evidence="2" type="ordered locus">Bamb_6371</name>
</gene>
<dbReference type="eggNOG" id="COG2931">
    <property type="taxonomic scope" value="Bacteria"/>
</dbReference>
<reference evidence="2" key="1">
    <citation type="submission" date="2006-08" db="EMBL/GenBank/DDBJ databases">
        <title>Complete sequence of Chromosome 3 of Burkholderia cepacia AMMD.</title>
        <authorList>
            <consortium name="US DOE Joint Genome Institute"/>
            <person name="Copeland A."/>
            <person name="Lucas S."/>
            <person name="Lapidus A."/>
            <person name="Barry K."/>
            <person name="Detter J.C."/>
            <person name="Glavina del Rio T."/>
            <person name="Hammon N."/>
            <person name="Israni S."/>
            <person name="Pitluck S."/>
            <person name="Bruce D."/>
            <person name="Chain P."/>
            <person name="Malfatti S."/>
            <person name="Shin M."/>
            <person name="Vergez L."/>
            <person name="Schmutz J."/>
            <person name="Larimer F."/>
            <person name="Land M."/>
            <person name="Hauser L."/>
            <person name="Kyrpides N."/>
            <person name="Kim E."/>
            <person name="Parke J."/>
            <person name="Coenye T."/>
            <person name="Konstantinidis K."/>
            <person name="Ramette A."/>
            <person name="Tiedje J."/>
            <person name="Richardson P."/>
        </authorList>
    </citation>
    <scope>NUCLEOTIDE SEQUENCE</scope>
    <source>
        <strain evidence="2">AMMD</strain>
    </source>
</reference>
<dbReference type="Pfam" id="PF19077">
    <property type="entry name" value="Big_13"/>
    <property type="match status" value="4"/>
</dbReference>
<dbReference type="InterPro" id="IPR044016">
    <property type="entry name" value="Big_13"/>
</dbReference>
<evidence type="ECO:0000259" key="1">
    <source>
        <dbReference type="Pfam" id="PF19077"/>
    </source>
</evidence>
<dbReference type="PATRIC" id="fig|339670.21.peg.6257"/>
<dbReference type="SUPFAM" id="SSF110296">
    <property type="entry name" value="Oligoxyloglucan reducing end-specific cellobiohydrolase"/>
    <property type="match status" value="5"/>
</dbReference>
<feature type="domain" description="Bacterial Ig-like" evidence="1">
    <location>
        <begin position="660"/>
        <end position="737"/>
    </location>
</feature>
<dbReference type="InterPro" id="IPR036278">
    <property type="entry name" value="Sialidase_sf"/>
</dbReference>
<dbReference type="eggNOG" id="COG3209">
    <property type="taxonomic scope" value="Bacteria"/>
</dbReference>
<dbReference type="InterPro" id="IPR013783">
    <property type="entry name" value="Ig-like_fold"/>
</dbReference>
<feature type="domain" description="Bacterial Ig-like" evidence="1">
    <location>
        <begin position="2676"/>
        <end position="2753"/>
    </location>
</feature>
<feature type="domain" description="Bacterial Ig-like" evidence="1">
    <location>
        <begin position="2256"/>
        <end position="2333"/>
    </location>
</feature>
<dbReference type="GeneID" id="93088691"/>
<dbReference type="RefSeq" id="WP_011661242.1">
    <property type="nucleotide sequence ID" value="NC_008392.1"/>
</dbReference>
<feature type="domain" description="Bacterial Ig-like" evidence="1">
    <location>
        <begin position="3096"/>
        <end position="3173"/>
    </location>
</feature>
<keyword evidence="3" id="KW-1185">Reference proteome</keyword>
<dbReference type="Proteomes" id="UP000000662">
    <property type="component" value="Chromosome 3"/>
</dbReference>
<sequence length="3736" mass="376408">MATTSNGTAVSISNTPQATNDVFTSAQTGLTDNSLTTVYLNVMANDLGGAAKTLYSLDSGTETTVSLEQAALLTQDTVRAESVSTDFSAHGAHIWITSDGKVGYDASHLDASWLSNSFNTLGYAQDSFTYAIRLGNGTLSWATAYVDIAPPAPVVVLAHDTGMSATDHLTSDCTLSVGAVAHGATVQYSTDNGAHWNTSFCAVEGTNTVMVRQIDVIGNASAVSSCTFTLDTAGGMAPGVALAVDSGSSGADHVTNVGALNVTAVETGATVQYSVDNGAHWSTSFSAVEGVNNVQVRQVDVAGNASAPTSFSFTLDTAAGAPGVALSTDSGGNAADHVTNVGTLNLSGIETGATVQYSVDNGAHWSTSFSAVEGLNNVQVRQIDVAGNTSAPTSFSFTLDTSAAAPGVALTSDSGSSATDHVTNVGTLNVTGIETGATVQYSVDNGGHWNTSFSAVEGLNNVQVRQIDVAGNTSSATSFSFTLDTSAASPGVALTTDSGSSGTDHITNVGTLNLTGVETGTTVEYSTDGGHTWNTSFNAVEGVNDVQVRQTDVAGNTSAATSLSFTLDTSAAAPGVALTSDSGSSATDHISNVGTLNVTGIETGATVQYSVDNGAHWSTSFGALEGVNNVQVRQIDVAGNTSSATSFSFTLDTSAAAPGVALASDSGSNSTDHITNVGTLNLTGVETGATVEYSTDGGHTWNTSFNAVEGVNDVQVRQTDIAGNTSAPTSFSFTLDTAAAAPGVALTTDSGSSSTDHITNVGTLNLTGVETGATVEYSTDGGHTWNTSFNAVEGVNDVQVRQTDIAGNTSDPTSFSFTLDTSAGAPGVALTSDSGSSATDHTTNVGTLNLTGVETGATIEYSTDGGHTWNTSFNAVEGANDVQVRQTDIAGNTSAATSLSFTLDTAAAAPGVALTTDSGSGSTDHITNVGTLNLSGVETGATVEYSTDGGHTWNTSFNAVEGVNDVQVRQTDVAGNTSVATSLSFTLDTSAAAPGVALTTDSGSSSTDHITNVGTLNVSGVETGAVVEYSIDGGHTWNTSFNAVEGVNDVQVRQTDVAGNTSDPTSFSFTLDTSAAAPGVALTTDSGSGSTDQITNVGTLNLTAVETGASVEYSTDGGHTWNTSFSAAEGVNDVQVRQTDVAGNTSDSTSFSFTLDTSAAAPGVALTADSGSSSTDHITNVGTLNLTGVETGAAVEYSTDGGHTWNTSFNAVEGMNDVLVRQTDVAGNTSAPTSFNFTLDTSAAAPGVALTTDSGSNVTDHITNVGTLNLTGVETGAAVEYSTDGGHTWNTNFNAIEGVNDVQVRQTDVAGNTSDPTSFNFTLDTSAAAPGVALTTDSGSNVTDHITNVGTLNLTGVETGATVEYSIDGGHTWNTSFNAVEGVNDVQVRQTDIAGNTSDPTAFSFTLDTSAAAPGVALTADSGNNATDHVTNVGTLNVSGVETGAVVEYSIDGGHTWNTSFNAVEGVNDVQVRQTDVAGNTSDPTSFSFTLDTSAGAPGVALTSDSGSSATDHTTNVGTLNLTGIETGATVEYSTDGGHTWNTSFNAVEGVNDVQVRQTDVAGNTSAATSLSFTLDTSAAAPGVALTTDSGSNATDHITNVGTLNVSGVETGAVVEYSIDGGHTWNTSFNAVEGVNDVQVRQTDVAGNTSDPTAFSFTLDTSAAAPGVALTTDSGSGSTDHITNVGTLNLTGVETGATVEYSTDGGHTWNSSFNAIEGVNDVQVRQTDVAGNTSDPTAFSFTLDTAAAAPGVALTTDSGSNATDHITNVGTLNVSGVETGAVVEYSTDGGHTWNTSFNAVEGVNDVQVRQTDVAGNTSDPTSFSFTLDTSATAPGVALTTDSGSRATDHITNVGTLNLTGVETGATVEYSTDGGHTWNTSFNAIEGVNDVQVRQTDIAGNTSDPTSFSFTLDTSAAAPGVALASDSGSSATDHITSAGTLNLTGVETGATVEYSIDGGHTWSTSFNAVEGANDVQVRQTDIAGNTSDPTAFNFTLDTSAAAPGVALTTDSGSSSTDHITSAGTLNLTGVETGATVEYSTDGGHTWNTSFNAVEGVNDVQVRQTDVAGNTSDPTSFSFTLDTSAAAPGIALTTDSGSGSTDHITNVGTLNLTAVETGASVEYSTDGGHTWNTSFSAAEGVNDVQVRQTDVAGNTSDSTSFSFTLDTSAAAPGVALTTDSGSNVTDHITNVGTLNLTGVEAGATVEYSTDGGHTWNTSFNAVEGVNDVRIRQTDVAGNTSAPTSFNFTLDTSAAAPGVALTSDSGSSATDHITNVGTLNLTGVETGATVEYSIDGGHTWNTSFNAVEGVNNVQIRQTDVAGNTSDPSSFSFMLDTSAAAPGVALTADSGSSSTDQVTNVGTLNLSGIETGATVQYSVDNGAHWNTSFSAVEGLNNVQVRQIDVAGNTSSATSLSFTLDTSAAAPGVALTTDSGSNVSDHITNVGTLNLTGVETGATIEYSTDGGHTWNTSFNAVEGVNDVQVRQTDIAGNTSAPTSLSFTLDTSAAAPGVALTSDSGSSATDHISNVGTLNVTGIETGATVQYSIDNGSHWSTSFSAVEGLNNVQVRQIDVAGNTSAPTSFSFTLDTSAAAPGVALTTDSGSNATDHITNVGTLNVTGIETGATVQYSVDNGAHWNTSLSAVEGLNNVQVRQIDVSGNTSTPTSLSFTLDTSAAAPGIALTSDSGSSATDHITNVGTLNVTGTEAGATVQYSIDNGVHWNTSFSAVEGLNNVQVRQIDVAGNTSSATSLSFTLDTSAAPPSVALTTDSGNSATDHITNVGTLNLSGIENGATVQYSIDNGAHWNTSFSAVAGVNNVQVREIDIAGNTSSATSFSFTLDTSVAAPGVALTADSGSSATDHITNVGTLNLSGIETGATVQYSVDNGAHWSTSFGALEGVNNVQVRQIDVAGNTSSATSLSFTLDTSAAAPGVALTTDSGTSATDHITSVGTLNVTGTETGATVQYSVDNGAHWNTSFSAVQGVNNVQVREIDIAGNTSSPTSFSFTLDTSAAAPVVALTTDSGTSATDHITNVGTLNLSGIETGATVQYSVDNGAHWNTSFSAVEGLNNVQVRQIDVAGNTSSATSLSFTLDTSAAAPGVALTTDSGSSATDHITNVGTLNLSGIETGATVQYSVDNGAHWNSSFSATEGVNNLQVRQVDIAGNISNATSLSFTLDTTAPSTLSWQYNQGTHTLTANTDTSNVWKVLIHDNTTNADYTATQQTAGTWTYTQQSLNLNKDSLTVTEWDTAGNSRSLTQTAPAGVAGSEINLALTDPSGHAADLAVTIAGIPSGWTLNAGTDLGHGTWLVPTNDLGALTITPAASFTGATVLTVTETWTAADGTHAAATIADNVEAYAANAPIFAWSGDDQLTGSAGNDLFVFSQPIGADTLHTFDLAADKIDLVGFTGIANFSDVQAHLADDANGNAVITLGDGATITVTGVHSADLTGNNFVFDQEPVVQNAGVMTVSDGAMLPIGGIVENTGTIALGSTGDITRFEILPKSATLEGGGHVTLSDDAHNVVFGSTPDATLVNVDNTITGAGQLGAGQLTLVNEGTIVADGANALVIDTGTHAVANAGTLEATGSGGLVIESAVNNTGNLWANNGNLTIHGDVTGAGSATISGGATLEFGGASAENTTFADGAAGTLKLDHSAGFTGTVSGFGAGDALDLTDVLFGDHTTLSFTANDTGTGGTLTVSDGAHTAQVALQGNLAGGSFQLSHDQGSGTVITYVPPPLPHIQEV</sequence>
<proteinExistence type="predicted"/>
<dbReference type="eggNOG" id="COG2911">
    <property type="taxonomic scope" value="Bacteria"/>
</dbReference>
<dbReference type="SUPFAM" id="SSF51120">
    <property type="entry name" value="beta-Roll"/>
    <property type="match status" value="1"/>
</dbReference>
<protein>
    <recommendedName>
        <fullName evidence="1">Bacterial Ig-like domain-containing protein</fullName>
    </recommendedName>
</protein>
<name>Q0B1Q8_BURCM</name>
<dbReference type="SUPFAM" id="SSF50939">
    <property type="entry name" value="Sialidases"/>
    <property type="match status" value="2"/>
</dbReference>
<evidence type="ECO:0000313" key="3">
    <source>
        <dbReference type="Proteomes" id="UP000000662"/>
    </source>
</evidence>
<dbReference type="EMBL" id="CP000442">
    <property type="protein sequence ID" value="ABI91915.1"/>
    <property type="molecule type" value="Genomic_DNA"/>
</dbReference>
<dbReference type="Gene3D" id="2.60.40.10">
    <property type="entry name" value="Immunoglobulins"/>
    <property type="match status" value="36"/>
</dbReference>
<accession>Q0B1Q8</accession>
<dbReference type="KEGG" id="bam:Bamb_6371"/>